<dbReference type="AlphaFoldDB" id="A0A8S3SHF4"/>
<dbReference type="Proteomes" id="UP000683360">
    <property type="component" value="Unassembled WGS sequence"/>
</dbReference>
<accession>A0A8S3SHF4</accession>
<dbReference type="OrthoDB" id="10334935at2759"/>
<evidence type="ECO:0000313" key="4">
    <source>
        <dbReference type="Proteomes" id="UP000683360"/>
    </source>
</evidence>
<reference evidence="3" key="1">
    <citation type="submission" date="2021-03" db="EMBL/GenBank/DDBJ databases">
        <authorList>
            <person name="Bekaert M."/>
        </authorList>
    </citation>
    <scope>NUCLEOTIDE SEQUENCE</scope>
</reference>
<gene>
    <name evidence="3" type="ORF">MEDL_31270</name>
</gene>
<feature type="transmembrane region" description="Helical" evidence="2">
    <location>
        <begin position="83"/>
        <end position="106"/>
    </location>
</feature>
<protein>
    <submittedName>
        <fullName evidence="3">Uncharacterized protein</fullName>
    </submittedName>
</protein>
<dbReference type="EMBL" id="CAJPWZ010001546">
    <property type="protein sequence ID" value="CAG2217593.1"/>
    <property type="molecule type" value="Genomic_DNA"/>
</dbReference>
<keyword evidence="2" id="KW-0812">Transmembrane</keyword>
<organism evidence="3 4">
    <name type="scientific">Mytilus edulis</name>
    <name type="common">Blue mussel</name>
    <dbReference type="NCBI Taxonomy" id="6550"/>
    <lineage>
        <taxon>Eukaryota</taxon>
        <taxon>Metazoa</taxon>
        <taxon>Spiralia</taxon>
        <taxon>Lophotrochozoa</taxon>
        <taxon>Mollusca</taxon>
        <taxon>Bivalvia</taxon>
        <taxon>Autobranchia</taxon>
        <taxon>Pteriomorphia</taxon>
        <taxon>Mytilida</taxon>
        <taxon>Mytiloidea</taxon>
        <taxon>Mytilidae</taxon>
        <taxon>Mytilinae</taxon>
        <taxon>Mytilus</taxon>
    </lineage>
</organism>
<keyword evidence="4" id="KW-1185">Reference proteome</keyword>
<evidence type="ECO:0000256" key="2">
    <source>
        <dbReference type="SAM" id="Phobius"/>
    </source>
</evidence>
<evidence type="ECO:0000256" key="1">
    <source>
        <dbReference type="SAM" id="MobiDB-lite"/>
    </source>
</evidence>
<keyword evidence="2" id="KW-1133">Transmembrane helix</keyword>
<name>A0A8S3SHF4_MYTED</name>
<comment type="caution">
    <text evidence="3">The sequence shown here is derived from an EMBL/GenBank/DDBJ whole genome shotgun (WGS) entry which is preliminary data.</text>
</comment>
<feature type="compositionally biased region" description="Basic and acidic residues" evidence="1">
    <location>
        <begin position="1"/>
        <end position="16"/>
    </location>
</feature>
<sequence>MSGKKPKDTNMQKWEKNEEEEHNLSIPIYTEYTSSLQENSRENKPTYTTMATEIKSHGLSTYVKSTSTYDFNTTETSFLSENYVFALQIGIAISVSCLVILIATVASCMNRPNRGTYTFPISRSEENIVMAVEGASDQPTAVLADNYSDPVDKASNEVKGPSFCATKPGQNTNYQKTENGEYQHLDFTLRSETTPRFADNSEYDHVRANVISVFEQPWDTATSKVNKLFSQISKSVVQKGQNVRKSFIKRRVSRSGSPKLKCRASDYCDA</sequence>
<proteinExistence type="predicted"/>
<evidence type="ECO:0000313" key="3">
    <source>
        <dbReference type="EMBL" id="CAG2217593.1"/>
    </source>
</evidence>
<keyword evidence="2" id="KW-0472">Membrane</keyword>
<feature type="region of interest" description="Disordered" evidence="1">
    <location>
        <begin position="1"/>
        <end position="21"/>
    </location>
</feature>